<feature type="region of interest" description="Disordered" evidence="1">
    <location>
        <begin position="162"/>
        <end position="200"/>
    </location>
</feature>
<dbReference type="PANTHER" id="PTHR47481">
    <property type="match status" value="1"/>
</dbReference>
<evidence type="ECO:0000259" key="2">
    <source>
        <dbReference type="Pfam" id="PF14244"/>
    </source>
</evidence>
<dbReference type="InterPro" id="IPR029472">
    <property type="entry name" value="Copia-like_N"/>
</dbReference>
<name>A0A8T2T582_CERRI</name>
<dbReference type="OrthoDB" id="1706811at2759"/>
<dbReference type="Pfam" id="PF14244">
    <property type="entry name" value="Retrotran_gag_3"/>
    <property type="match status" value="1"/>
</dbReference>
<evidence type="ECO:0000313" key="4">
    <source>
        <dbReference type="Proteomes" id="UP000825935"/>
    </source>
</evidence>
<gene>
    <name evidence="3" type="ORF">KP509_15G002600</name>
</gene>
<organism evidence="3 4">
    <name type="scientific">Ceratopteris richardii</name>
    <name type="common">Triangle waterfern</name>
    <dbReference type="NCBI Taxonomy" id="49495"/>
    <lineage>
        <taxon>Eukaryota</taxon>
        <taxon>Viridiplantae</taxon>
        <taxon>Streptophyta</taxon>
        <taxon>Embryophyta</taxon>
        <taxon>Tracheophyta</taxon>
        <taxon>Polypodiopsida</taxon>
        <taxon>Polypodiidae</taxon>
        <taxon>Polypodiales</taxon>
        <taxon>Pteridineae</taxon>
        <taxon>Pteridaceae</taxon>
        <taxon>Parkerioideae</taxon>
        <taxon>Ceratopteris</taxon>
    </lineage>
</organism>
<evidence type="ECO:0000313" key="3">
    <source>
        <dbReference type="EMBL" id="KAH7403968.1"/>
    </source>
</evidence>
<protein>
    <recommendedName>
        <fullName evidence="2">Retrotransposon Copia-like N-terminal domain-containing protein</fullName>
    </recommendedName>
</protein>
<dbReference type="PANTHER" id="PTHR47481:SF31">
    <property type="entry name" value="OS01G0873500 PROTEIN"/>
    <property type="match status" value="1"/>
</dbReference>
<proteinExistence type="predicted"/>
<comment type="caution">
    <text evidence="3">The sequence shown here is derived from an EMBL/GenBank/DDBJ whole genome shotgun (WGS) entry which is preliminary data.</text>
</comment>
<dbReference type="AlphaFoldDB" id="A0A8T2T582"/>
<dbReference type="EMBL" id="CM035420">
    <property type="protein sequence ID" value="KAH7403968.1"/>
    <property type="molecule type" value="Genomic_DNA"/>
</dbReference>
<keyword evidence="4" id="KW-1185">Reference proteome</keyword>
<dbReference type="Proteomes" id="UP000825935">
    <property type="component" value="Chromosome 15"/>
</dbReference>
<evidence type="ECO:0000256" key="1">
    <source>
        <dbReference type="SAM" id="MobiDB-lite"/>
    </source>
</evidence>
<accession>A0A8T2T582</accession>
<reference evidence="3" key="1">
    <citation type="submission" date="2021-08" db="EMBL/GenBank/DDBJ databases">
        <title>WGS assembly of Ceratopteris richardii.</title>
        <authorList>
            <person name="Marchant D.B."/>
            <person name="Chen G."/>
            <person name="Jenkins J."/>
            <person name="Shu S."/>
            <person name="Leebens-Mack J."/>
            <person name="Grimwood J."/>
            <person name="Schmutz J."/>
            <person name="Soltis P."/>
            <person name="Soltis D."/>
            <person name="Chen Z.-H."/>
        </authorList>
    </citation>
    <scope>NUCLEOTIDE SEQUENCE</scope>
    <source>
        <strain evidence="3">Whitten #5841</strain>
        <tissue evidence="3">Leaf</tissue>
    </source>
</reference>
<sequence length="223" mass="25675">MGDNIAQIVDDKLNKDNYHIWSYRMENFLMGKGLWGLVNGEDECHELPENPNAEEQKEYKTWIEKSKKVLHWISICISESLIPHIMKIYDYVAKIRKITDDLASINCTVDDDDMYKSLDTSISVRGTMPDFDELVALCMSEEVKLGLNASGSGNWRDHAFFQNRGRGSSRGRSSSRNANTVDMSRGRGRLYSRGRGRSQSPGNCYHWGKYGHFEKDYYHKQNS</sequence>
<feature type="domain" description="Retrotransposon Copia-like N-terminal" evidence="2">
    <location>
        <begin position="7"/>
        <end position="41"/>
    </location>
</feature>
<feature type="compositionally biased region" description="Low complexity" evidence="1">
    <location>
        <begin position="164"/>
        <end position="176"/>
    </location>
</feature>
<feature type="compositionally biased region" description="Basic residues" evidence="1">
    <location>
        <begin position="186"/>
        <end position="196"/>
    </location>
</feature>